<dbReference type="Gene3D" id="3.40.50.1820">
    <property type="entry name" value="alpha/beta hydrolase"/>
    <property type="match status" value="1"/>
</dbReference>
<feature type="domain" description="Lipoyl-binding" evidence="8">
    <location>
        <begin position="2"/>
        <end position="77"/>
    </location>
</feature>
<dbReference type="Proteomes" id="UP000789752">
    <property type="component" value="Unassembled WGS sequence"/>
</dbReference>
<dbReference type="Pfam" id="PF00364">
    <property type="entry name" value="Biotin_lipoyl"/>
    <property type="match status" value="1"/>
</dbReference>
<organism evidence="10 11">
    <name type="scientific">Paraburkholderia gardini</name>
    <dbReference type="NCBI Taxonomy" id="2823469"/>
    <lineage>
        <taxon>Bacteria</taxon>
        <taxon>Pseudomonadati</taxon>
        <taxon>Pseudomonadota</taxon>
        <taxon>Betaproteobacteria</taxon>
        <taxon>Burkholderiales</taxon>
        <taxon>Burkholderiaceae</taxon>
        <taxon>Paraburkholderia</taxon>
    </lineage>
</organism>
<dbReference type="InterPro" id="IPR050743">
    <property type="entry name" value="2-oxoacid_DH_E2_comp"/>
</dbReference>
<evidence type="ECO:0000313" key="10">
    <source>
        <dbReference type="EMBL" id="CAG4894502.1"/>
    </source>
</evidence>
<evidence type="ECO:0000259" key="8">
    <source>
        <dbReference type="PROSITE" id="PS50968"/>
    </source>
</evidence>
<name>A0ABM8U1R8_9BURK</name>
<keyword evidence="11" id="KW-1185">Reference proteome</keyword>
<dbReference type="PRINTS" id="PR00111">
    <property type="entry name" value="ABHYDROLASE"/>
</dbReference>
<evidence type="ECO:0000313" key="11">
    <source>
        <dbReference type="Proteomes" id="UP000789752"/>
    </source>
</evidence>
<dbReference type="SUPFAM" id="SSF53474">
    <property type="entry name" value="alpha/beta-Hydrolases"/>
    <property type="match status" value="1"/>
</dbReference>
<protein>
    <submittedName>
        <fullName evidence="10">2-succinyl-6-hydroxy-2, 4-cyclohexadiene-1-carboxylate synthase</fullName>
        <ecNumber evidence="10">4.2.99.20</ecNumber>
    </submittedName>
</protein>
<accession>A0ABM8U1R8</accession>
<comment type="caution">
    <text evidence="10">The sequence shown here is derived from an EMBL/GenBank/DDBJ whole genome shotgun (WGS) entry which is preliminary data.</text>
</comment>
<dbReference type="InterPro" id="IPR000089">
    <property type="entry name" value="Biotin_lipoyl"/>
</dbReference>
<dbReference type="SUPFAM" id="SSF51230">
    <property type="entry name" value="Single hybrid motif"/>
    <property type="match status" value="1"/>
</dbReference>
<dbReference type="Gene3D" id="4.10.320.10">
    <property type="entry name" value="E3-binding domain"/>
    <property type="match status" value="1"/>
</dbReference>
<comment type="subunit">
    <text evidence="3">Forms a 24-polypeptide structural core with octahedral symmetry.</text>
</comment>
<dbReference type="Pfam" id="PF12697">
    <property type="entry name" value="Abhydrolase_6"/>
    <property type="match status" value="1"/>
</dbReference>
<sequence>MPTEVILPRVDMDMTEGMIAAWHVSEGDEVREGTLIFEIETSKATMEIDAPASGLIRQISAPVGKTVPVGTAVAWIYASGEALQEHGGAADVSSSAQEEASPADTPAVASGSSDAQTPARPDDTLRATPAARRVARERGLQLVAIAGTGPNGRIGAQDVLRAPADKPPTPGSTPATQAARALHTLWLRKDASGVPLVLLHGFAAELNSWRPFSRSLGVIADPGLGMLAVDLPAHGKSSGEAAGSIAAIVSAVEETLLAGGVGACHLVGHSFGGAIALAVAASQAHVRVRSLTLIAPAGLGPECNGAFIRGVTQSTQRASLAAWLKQLFADPSRMDDAFVATARQQLESAEVRERLAILADVFFPDGTQSLDLRGALEQVSAGVPVRVVWGLQDRILPARHAEGLPGRIAVHRFAGTGHLPQVEAQDEVARIVAENVATALGESVMRRGAVG</sequence>
<evidence type="ECO:0000259" key="9">
    <source>
        <dbReference type="PROSITE" id="PS51826"/>
    </source>
</evidence>
<dbReference type="InterPro" id="IPR036625">
    <property type="entry name" value="E3-bd_dom_sf"/>
</dbReference>
<evidence type="ECO:0000256" key="5">
    <source>
        <dbReference type="ARBA" id="ARBA00022823"/>
    </source>
</evidence>
<evidence type="ECO:0000256" key="7">
    <source>
        <dbReference type="SAM" id="MobiDB-lite"/>
    </source>
</evidence>
<dbReference type="CDD" id="cd06849">
    <property type="entry name" value="lipoyl_domain"/>
    <property type="match status" value="1"/>
</dbReference>
<keyword evidence="10" id="KW-0456">Lyase</keyword>
<keyword evidence="6" id="KW-0012">Acyltransferase</keyword>
<dbReference type="PROSITE" id="PS00189">
    <property type="entry name" value="LIPOYL"/>
    <property type="match status" value="1"/>
</dbReference>
<keyword evidence="4" id="KW-0808">Transferase</keyword>
<dbReference type="EC" id="4.2.99.20" evidence="10"/>
<dbReference type="Pfam" id="PF02817">
    <property type="entry name" value="E3_binding"/>
    <property type="match status" value="1"/>
</dbReference>
<feature type="region of interest" description="Disordered" evidence="7">
    <location>
        <begin position="88"/>
        <end position="127"/>
    </location>
</feature>
<evidence type="ECO:0000256" key="1">
    <source>
        <dbReference type="ARBA" id="ARBA00001938"/>
    </source>
</evidence>
<comment type="cofactor">
    <cofactor evidence="1">
        <name>(R)-lipoate</name>
        <dbReference type="ChEBI" id="CHEBI:83088"/>
    </cofactor>
</comment>
<dbReference type="InterPro" id="IPR000073">
    <property type="entry name" value="AB_hydrolase_1"/>
</dbReference>
<evidence type="ECO:0000256" key="4">
    <source>
        <dbReference type="ARBA" id="ARBA00022679"/>
    </source>
</evidence>
<dbReference type="NCBIfam" id="NF011457">
    <property type="entry name" value="PRK14875.1"/>
    <property type="match status" value="1"/>
</dbReference>
<evidence type="ECO:0000256" key="6">
    <source>
        <dbReference type="ARBA" id="ARBA00023315"/>
    </source>
</evidence>
<dbReference type="RefSeq" id="WP_228977059.1">
    <property type="nucleotide sequence ID" value="NZ_CAJQYY010000008.1"/>
</dbReference>
<dbReference type="Gene3D" id="2.40.50.100">
    <property type="match status" value="1"/>
</dbReference>
<comment type="similarity">
    <text evidence="2">Belongs to the 2-oxoacid dehydrogenase family.</text>
</comment>
<keyword evidence="5" id="KW-0450">Lipoyl</keyword>
<dbReference type="EMBL" id="CAJQYY010000008">
    <property type="protein sequence ID" value="CAG4894502.1"/>
    <property type="molecule type" value="Genomic_DNA"/>
</dbReference>
<dbReference type="PROSITE" id="PS50968">
    <property type="entry name" value="BIOTINYL_LIPOYL"/>
    <property type="match status" value="1"/>
</dbReference>
<dbReference type="PROSITE" id="PS51826">
    <property type="entry name" value="PSBD"/>
    <property type="match status" value="1"/>
</dbReference>
<dbReference type="PANTHER" id="PTHR43178:SF5">
    <property type="entry name" value="LIPOAMIDE ACYLTRANSFERASE COMPONENT OF BRANCHED-CHAIN ALPHA-KETO ACID DEHYDROGENASE COMPLEX, MITOCHONDRIAL"/>
    <property type="match status" value="1"/>
</dbReference>
<dbReference type="SUPFAM" id="SSF47005">
    <property type="entry name" value="Peripheral subunit-binding domain of 2-oxo acid dehydrogenase complex"/>
    <property type="match status" value="1"/>
</dbReference>
<dbReference type="PANTHER" id="PTHR43178">
    <property type="entry name" value="DIHYDROLIPOAMIDE ACETYLTRANSFERASE COMPONENT OF PYRUVATE DEHYDROGENASE COMPLEX"/>
    <property type="match status" value="1"/>
</dbReference>
<gene>
    <name evidence="10" type="primary">menH_2</name>
    <name evidence="10" type="ORF">R54767_01755</name>
</gene>
<proteinExistence type="inferred from homology"/>
<dbReference type="InterPro" id="IPR029058">
    <property type="entry name" value="AB_hydrolase_fold"/>
</dbReference>
<evidence type="ECO:0000256" key="2">
    <source>
        <dbReference type="ARBA" id="ARBA00007317"/>
    </source>
</evidence>
<dbReference type="InterPro" id="IPR011053">
    <property type="entry name" value="Single_hybrid_motif"/>
</dbReference>
<dbReference type="InterPro" id="IPR003016">
    <property type="entry name" value="2-oxoA_DH_lipoyl-BS"/>
</dbReference>
<evidence type="ECO:0000256" key="3">
    <source>
        <dbReference type="ARBA" id="ARBA00011484"/>
    </source>
</evidence>
<dbReference type="InterPro" id="IPR004167">
    <property type="entry name" value="PSBD"/>
</dbReference>
<dbReference type="GO" id="GO:0070205">
    <property type="term" value="F:2-succinyl-6-hydroxy-2,4-cyclohexadiene-1-carboxylate synthase activity"/>
    <property type="evidence" value="ECO:0007669"/>
    <property type="project" value="UniProtKB-EC"/>
</dbReference>
<feature type="domain" description="Peripheral subunit-binding (PSBD)" evidence="9">
    <location>
        <begin position="126"/>
        <end position="163"/>
    </location>
</feature>
<reference evidence="10 11" key="1">
    <citation type="submission" date="2021-04" db="EMBL/GenBank/DDBJ databases">
        <authorList>
            <person name="Vanwijnsberghe S."/>
        </authorList>
    </citation>
    <scope>NUCLEOTIDE SEQUENCE [LARGE SCALE GENOMIC DNA]</scope>
    <source>
        <strain evidence="10 11">LMG 32171</strain>
    </source>
</reference>